<organism evidence="2">
    <name type="scientific">Hipposideros bat herpesvirus</name>
    <dbReference type="NCBI Taxonomy" id="3141919"/>
    <lineage>
        <taxon>Viruses</taxon>
        <taxon>Duplodnaviria</taxon>
        <taxon>Heunggongvirae</taxon>
        <taxon>Peploviricota</taxon>
        <taxon>Herviviricetes</taxon>
        <taxon>Herpesvirales</taxon>
    </lineage>
</organism>
<feature type="region of interest" description="Disordered" evidence="1">
    <location>
        <begin position="28"/>
        <end position="53"/>
    </location>
</feature>
<name>A0AAU7E066_9VIRU</name>
<evidence type="ECO:0000256" key="1">
    <source>
        <dbReference type="SAM" id="MobiDB-lite"/>
    </source>
</evidence>
<dbReference type="Pfam" id="PF02393">
    <property type="entry name" value="US22"/>
    <property type="match status" value="2"/>
</dbReference>
<evidence type="ECO:0000313" key="2">
    <source>
        <dbReference type="EMBL" id="XBH23727.1"/>
    </source>
</evidence>
<sequence length="366" mass="41944">MLERESDFVFYGVGGPDYVSYICPTARRPRGRRGGRGSRGGRASGRRGGPRCGMRRKPCTVEELSECCRRGDSGYLSGYVKNHLGACLIVKWPKDSSLILSDMDAFADFTDEDLKRCQTDYLGHYEIMTLVGYVDFSIFRYPIMVTENEHVYSYDRRGDCLYMLAFSFEEFAEIGLCRLDPVRNVMGNMMKDRVRIDTDSKHSDKIRYAASLEDFKDFMSIKDQSYRMLYAKLNKGKHLRLAWPDDHYMMLTDAQSAGVTCWELRYLQDRVTPREPICLMGIITSEGENPLFKNLGILISDSGSVYAHVMGSRHVVKISDSVRTFARVGLSWMVDRYRYECIGGIVPKVDSMEKSADNTLPFKKRR</sequence>
<dbReference type="InterPro" id="IPR003360">
    <property type="entry name" value="US22-like"/>
</dbReference>
<dbReference type="EMBL" id="PP711849">
    <property type="protein sequence ID" value="XBH23727.1"/>
    <property type="molecule type" value="Genomic_DNA"/>
</dbReference>
<reference evidence="2" key="2">
    <citation type="submission" date="2024-02" db="EMBL/GenBank/DDBJ databases">
        <authorList>
            <person name="Hu B."/>
        </authorList>
    </citation>
    <scope>NUCLEOTIDE SEQUENCE</scope>
    <source>
        <strain evidence="2">2A/Kenya/BAT627/2015</strain>
    </source>
</reference>
<reference evidence="2" key="1">
    <citation type="journal article" date="2024" name="Microbiome">
        <title>Substantial viral diversity in bats and rodents from East Africa: insights into evolution, recombination, and cocirculation.</title>
        <authorList>
            <person name="Wang D."/>
            <person name="Yang X."/>
            <person name="Ren Z."/>
            <person name="Hu B."/>
            <person name="Zhao H."/>
            <person name="Yang K."/>
            <person name="Shi P."/>
            <person name="Zhang Z."/>
            <person name="Feng Q."/>
            <person name="Nawenja C.V."/>
            <person name="Obanda V."/>
            <person name="Robert K."/>
            <person name="Nalikka B."/>
            <person name="Waruhiu C.N."/>
            <person name="Ochola G.O."/>
            <person name="Onyuok S.O."/>
            <person name="Ochieng H."/>
            <person name="Li B."/>
            <person name="Zhu Y."/>
            <person name="Si H."/>
            <person name="Yin J."/>
            <person name="Kristiansen K."/>
            <person name="Jin X."/>
            <person name="Xu X."/>
            <person name="Xiao M."/>
            <person name="Agwanda B."/>
            <person name="Ommeh S."/>
            <person name="Li J."/>
            <person name="Shi Z.L."/>
        </authorList>
    </citation>
    <scope>NUCLEOTIDE SEQUENCE</scope>
    <source>
        <strain evidence="2">2A/Kenya/BAT627/2015</strain>
    </source>
</reference>
<feature type="compositionally biased region" description="Basic residues" evidence="1">
    <location>
        <begin position="44"/>
        <end position="53"/>
    </location>
</feature>
<protein>
    <submittedName>
        <fullName evidence="2">Protein UL29</fullName>
    </submittedName>
</protein>
<proteinExistence type="predicted"/>
<accession>A0AAU7E066</accession>